<dbReference type="AlphaFoldDB" id="A0A1Y5PFK9"/>
<accession>A0A1Y5PFK9</accession>
<name>A0A1Y5PFK9_9MYCO</name>
<protein>
    <submittedName>
        <fullName evidence="2">Uncharacterized protein</fullName>
    </submittedName>
</protein>
<dbReference type="EMBL" id="FLQS01000023">
    <property type="protein sequence ID" value="SBS76240.1"/>
    <property type="molecule type" value="Genomic_DNA"/>
</dbReference>
<proteinExistence type="predicted"/>
<evidence type="ECO:0000313" key="2">
    <source>
        <dbReference type="EMBL" id="SBS76240.1"/>
    </source>
</evidence>
<reference evidence="2" key="1">
    <citation type="submission" date="2016-03" db="EMBL/GenBank/DDBJ databases">
        <authorList>
            <person name="Ploux O."/>
        </authorList>
    </citation>
    <scope>NUCLEOTIDE SEQUENCE</scope>
    <source>
        <strain evidence="2">UC10</strain>
    </source>
</reference>
<sequence>MGASAGTGQRYDDTFEIRPTDSDPAGGNGRPADRRVTWPSASMWCPTNCAGRLPTIRTPPSS</sequence>
<gene>
    <name evidence="2" type="ORF">MHPYR_30237</name>
</gene>
<organism evidence="2">
    <name type="scientific">uncultured Mycobacterium sp</name>
    <dbReference type="NCBI Taxonomy" id="171292"/>
    <lineage>
        <taxon>Bacteria</taxon>
        <taxon>Bacillati</taxon>
        <taxon>Actinomycetota</taxon>
        <taxon>Actinomycetes</taxon>
        <taxon>Mycobacteriales</taxon>
        <taxon>Mycobacteriaceae</taxon>
        <taxon>Mycobacterium</taxon>
        <taxon>environmental samples</taxon>
    </lineage>
</organism>
<evidence type="ECO:0000256" key="1">
    <source>
        <dbReference type="SAM" id="MobiDB-lite"/>
    </source>
</evidence>
<feature type="region of interest" description="Disordered" evidence="1">
    <location>
        <begin position="1"/>
        <end position="36"/>
    </location>
</feature>
<feature type="compositionally biased region" description="Basic and acidic residues" evidence="1">
    <location>
        <begin position="10"/>
        <end position="21"/>
    </location>
</feature>